<evidence type="ECO:0000256" key="1">
    <source>
        <dbReference type="SAM" id="MobiDB-lite"/>
    </source>
</evidence>
<evidence type="ECO:0000313" key="2">
    <source>
        <dbReference type="EnsemblPlants" id="Zm00001eb355620_P002"/>
    </source>
</evidence>
<dbReference type="EnsemblPlants" id="Zm00001eb355620_T002">
    <property type="protein sequence ID" value="Zm00001eb355620_P002"/>
    <property type="gene ID" value="Zm00001eb355620"/>
</dbReference>
<organism evidence="2 3">
    <name type="scientific">Zea mays</name>
    <name type="common">Maize</name>
    <dbReference type="NCBI Taxonomy" id="4577"/>
    <lineage>
        <taxon>Eukaryota</taxon>
        <taxon>Viridiplantae</taxon>
        <taxon>Streptophyta</taxon>
        <taxon>Embryophyta</taxon>
        <taxon>Tracheophyta</taxon>
        <taxon>Spermatophyta</taxon>
        <taxon>Magnoliopsida</taxon>
        <taxon>Liliopsida</taxon>
        <taxon>Poales</taxon>
        <taxon>Poaceae</taxon>
        <taxon>PACMAD clade</taxon>
        <taxon>Panicoideae</taxon>
        <taxon>Andropogonodae</taxon>
        <taxon>Andropogoneae</taxon>
        <taxon>Tripsacinae</taxon>
        <taxon>Zea</taxon>
    </lineage>
</organism>
<keyword evidence="3" id="KW-1185">Reference proteome</keyword>
<reference evidence="2" key="2">
    <citation type="submission" date="2019-07" db="EMBL/GenBank/DDBJ databases">
        <authorList>
            <person name="Seetharam A."/>
            <person name="Woodhouse M."/>
            <person name="Cannon E."/>
        </authorList>
    </citation>
    <scope>NUCLEOTIDE SEQUENCE [LARGE SCALE GENOMIC DNA]</scope>
    <source>
        <strain evidence="2">cv. B73</strain>
    </source>
</reference>
<feature type="compositionally biased region" description="Gly residues" evidence="1">
    <location>
        <begin position="77"/>
        <end position="87"/>
    </location>
</feature>
<reference evidence="3" key="1">
    <citation type="journal article" date="2009" name="Science">
        <title>The B73 maize genome: complexity, diversity, and dynamics.</title>
        <authorList>
            <person name="Schnable P.S."/>
            <person name="Ware D."/>
            <person name="Fulton R.S."/>
            <person name="Stein J.C."/>
            <person name="Wei F."/>
            <person name="Pasternak S."/>
            <person name="Liang C."/>
            <person name="Zhang J."/>
            <person name="Fulton L."/>
            <person name="Graves T.A."/>
            <person name="Minx P."/>
            <person name="Reily A.D."/>
            <person name="Courtney L."/>
            <person name="Kruchowski S.S."/>
            <person name="Tomlinson C."/>
            <person name="Strong C."/>
            <person name="Delehaunty K."/>
            <person name="Fronick C."/>
            <person name="Courtney B."/>
            <person name="Rock S.M."/>
            <person name="Belter E."/>
            <person name="Du F."/>
            <person name="Kim K."/>
            <person name="Abbott R.M."/>
            <person name="Cotton M."/>
            <person name="Levy A."/>
            <person name="Marchetto P."/>
            <person name="Ochoa K."/>
            <person name="Jackson S.M."/>
            <person name="Gillam B."/>
            <person name="Chen W."/>
            <person name="Yan L."/>
            <person name="Higginbotham J."/>
            <person name="Cardenas M."/>
            <person name="Waligorski J."/>
            <person name="Applebaum E."/>
            <person name="Phelps L."/>
            <person name="Falcone J."/>
            <person name="Kanchi K."/>
            <person name="Thane T."/>
            <person name="Scimone A."/>
            <person name="Thane N."/>
            <person name="Henke J."/>
            <person name="Wang T."/>
            <person name="Ruppert J."/>
            <person name="Shah N."/>
            <person name="Rotter K."/>
            <person name="Hodges J."/>
            <person name="Ingenthron E."/>
            <person name="Cordes M."/>
            <person name="Kohlberg S."/>
            <person name="Sgro J."/>
            <person name="Delgado B."/>
            <person name="Mead K."/>
            <person name="Chinwalla A."/>
            <person name="Leonard S."/>
            <person name="Crouse K."/>
            <person name="Collura K."/>
            <person name="Kudrna D."/>
            <person name="Currie J."/>
            <person name="He R."/>
            <person name="Angelova A."/>
            <person name="Rajasekar S."/>
            <person name="Mueller T."/>
            <person name="Lomeli R."/>
            <person name="Scara G."/>
            <person name="Ko A."/>
            <person name="Delaney K."/>
            <person name="Wissotski M."/>
            <person name="Lopez G."/>
            <person name="Campos D."/>
            <person name="Braidotti M."/>
            <person name="Ashley E."/>
            <person name="Golser W."/>
            <person name="Kim H."/>
            <person name="Lee S."/>
            <person name="Lin J."/>
            <person name="Dujmic Z."/>
            <person name="Kim W."/>
            <person name="Talag J."/>
            <person name="Zuccolo A."/>
            <person name="Fan C."/>
            <person name="Sebastian A."/>
            <person name="Kramer M."/>
            <person name="Spiegel L."/>
            <person name="Nascimento L."/>
            <person name="Zutavern T."/>
            <person name="Miller B."/>
            <person name="Ambroise C."/>
            <person name="Muller S."/>
            <person name="Spooner W."/>
            <person name="Narechania A."/>
            <person name="Ren L."/>
            <person name="Wei S."/>
            <person name="Kumari S."/>
            <person name="Faga B."/>
            <person name="Levy M.J."/>
            <person name="McMahan L."/>
            <person name="Van Buren P."/>
            <person name="Vaughn M.W."/>
            <person name="Ying K."/>
            <person name="Yeh C.-T."/>
            <person name="Emrich S.J."/>
            <person name="Jia Y."/>
            <person name="Kalyanaraman A."/>
            <person name="Hsia A.-P."/>
            <person name="Barbazuk W.B."/>
            <person name="Baucom R.S."/>
            <person name="Brutnell T.P."/>
            <person name="Carpita N.C."/>
            <person name="Chaparro C."/>
            <person name="Chia J.-M."/>
            <person name="Deragon J.-M."/>
            <person name="Estill J.C."/>
            <person name="Fu Y."/>
            <person name="Jeddeloh J.A."/>
            <person name="Han Y."/>
            <person name="Lee H."/>
            <person name="Li P."/>
            <person name="Lisch D.R."/>
            <person name="Liu S."/>
            <person name="Liu Z."/>
            <person name="Nagel D.H."/>
            <person name="McCann M.C."/>
            <person name="SanMiguel P."/>
            <person name="Myers A.M."/>
            <person name="Nettleton D."/>
            <person name="Nguyen J."/>
            <person name="Penning B.W."/>
            <person name="Ponnala L."/>
            <person name="Schneider K.L."/>
            <person name="Schwartz D.C."/>
            <person name="Sharma A."/>
            <person name="Soderlund C."/>
            <person name="Springer N.M."/>
            <person name="Sun Q."/>
            <person name="Wang H."/>
            <person name="Waterman M."/>
            <person name="Westerman R."/>
            <person name="Wolfgruber T.K."/>
            <person name="Yang L."/>
            <person name="Yu Y."/>
            <person name="Zhang L."/>
            <person name="Zhou S."/>
            <person name="Zhu Q."/>
            <person name="Bennetzen J.L."/>
            <person name="Dawe R.K."/>
            <person name="Jiang J."/>
            <person name="Jiang N."/>
            <person name="Presting G.G."/>
            <person name="Wessler S.R."/>
            <person name="Aluru S."/>
            <person name="Martienssen R.A."/>
            <person name="Clifton S.W."/>
            <person name="McCombie W.R."/>
            <person name="Wing R.A."/>
            <person name="Wilson R.K."/>
        </authorList>
    </citation>
    <scope>NUCLEOTIDE SEQUENCE [LARGE SCALE GENOMIC DNA]</scope>
    <source>
        <strain evidence="3">cv. B73</strain>
    </source>
</reference>
<evidence type="ECO:0000313" key="3">
    <source>
        <dbReference type="Proteomes" id="UP000007305"/>
    </source>
</evidence>
<sequence length="321" mass="33442">LLCLRLQIQTRAAAAAAAAAAKRSSERDGHGASSLPRGRPGRRPLLLPLVLLPRRPAAAAATRERGGAEADPAGDHAGAGGGEGGAEAEGAEHRQAVGPGARGGQGARRRAGPGAEPPPPRCPGRAAARHVQRHRLRLQPRVVPRGPVLRPRHVRRPRPGSSSSASPAPGSGRRPTPRSRCSPPRGPCRTGAACWPPSWRPGPCCRTCSSPGSSRAGATRPRCAHRTRCRSAPPAPPGTPTTRSRWPPAAARSGRWPRPCPCCPPPAARRASSPSDRGCTDGLTAGSTVVLCLMMTSETKRLKKRSMMVLDANCTVVLSEP</sequence>
<proteinExistence type="predicted"/>
<feature type="compositionally biased region" description="Low complexity" evidence="1">
    <location>
        <begin position="139"/>
        <end position="149"/>
    </location>
</feature>
<name>A0A804QSX0_MAIZE</name>
<accession>A0A804QSX0</accession>
<feature type="compositionally biased region" description="Low complexity" evidence="1">
    <location>
        <begin position="35"/>
        <end position="61"/>
    </location>
</feature>
<gene>
    <name evidence="2" type="primary">LOC100277278</name>
</gene>
<feature type="compositionally biased region" description="Basic residues" evidence="1">
    <location>
        <begin position="127"/>
        <end position="138"/>
    </location>
</feature>
<feature type="region of interest" description="Disordered" evidence="1">
    <location>
        <begin position="16"/>
        <end position="187"/>
    </location>
</feature>
<dbReference type="OrthoDB" id="778241at2759"/>
<feature type="region of interest" description="Disordered" evidence="1">
    <location>
        <begin position="210"/>
        <end position="255"/>
    </location>
</feature>
<dbReference type="AlphaFoldDB" id="A0A804QSX0"/>
<dbReference type="Gramene" id="Zm00001eb355620_T002">
    <property type="protein sequence ID" value="Zm00001eb355620_P002"/>
    <property type="gene ID" value="Zm00001eb355620"/>
</dbReference>
<feature type="compositionally biased region" description="Low complexity" evidence="1">
    <location>
        <begin position="159"/>
        <end position="187"/>
    </location>
</feature>
<dbReference type="Proteomes" id="UP000007305">
    <property type="component" value="Chromosome 8"/>
</dbReference>
<protein>
    <submittedName>
        <fullName evidence="2">Uncharacterized protein</fullName>
    </submittedName>
</protein>
<reference evidence="2" key="3">
    <citation type="submission" date="2021-05" db="UniProtKB">
        <authorList>
            <consortium name="EnsemblPlants"/>
        </authorList>
    </citation>
    <scope>IDENTIFICATION</scope>
    <source>
        <strain evidence="2">cv. B73</strain>
    </source>
</reference>
<dbReference type="InParanoid" id="A0A804QSX0"/>